<evidence type="ECO:0000259" key="2">
    <source>
        <dbReference type="Pfam" id="PF20231"/>
    </source>
</evidence>
<dbReference type="InterPro" id="IPR046496">
    <property type="entry name" value="DUF6589"/>
</dbReference>
<dbReference type="STRING" id="135208.A0A4Y9ZTY4"/>
<evidence type="ECO:0000313" key="3">
    <source>
        <dbReference type="EMBL" id="TFY76948.1"/>
    </source>
</evidence>
<feature type="transmembrane region" description="Helical" evidence="1">
    <location>
        <begin position="124"/>
        <end position="142"/>
    </location>
</feature>
<dbReference type="AlphaFoldDB" id="A0A4Y9ZTY4"/>
<dbReference type="Pfam" id="PF20231">
    <property type="entry name" value="DUF6589"/>
    <property type="match status" value="1"/>
</dbReference>
<accession>A0A4Y9ZTY4</accession>
<reference evidence="3 4" key="1">
    <citation type="submission" date="2019-02" db="EMBL/GenBank/DDBJ databases">
        <title>Genome sequencing of the rare red list fungi Hericium alpestre (H. flagellum).</title>
        <authorList>
            <person name="Buettner E."/>
            <person name="Kellner H."/>
        </authorList>
    </citation>
    <scope>NUCLEOTIDE SEQUENCE [LARGE SCALE GENOMIC DNA]</scope>
    <source>
        <strain evidence="3 4">DSM 108284</strain>
    </source>
</reference>
<evidence type="ECO:0000256" key="1">
    <source>
        <dbReference type="SAM" id="Phobius"/>
    </source>
</evidence>
<keyword evidence="1" id="KW-0472">Membrane</keyword>
<keyword evidence="1" id="KW-1133">Transmembrane helix</keyword>
<comment type="caution">
    <text evidence="3">The sequence shown here is derived from an EMBL/GenBank/DDBJ whole genome shotgun (WGS) entry which is preliminary data.</text>
</comment>
<dbReference type="OrthoDB" id="3207600at2759"/>
<proteinExistence type="predicted"/>
<sequence length="845" mass="96216">MASTEPEKILATVNAIKGHGWSSVTDFQSAFYTSTDKTIKQLSGSNLRYVEGRAFAPDVLTSAWLSNGPKGESRKQLHRTITRKAASIMIDESSRACNLDELRISSQHISIPYLTTDFALKKLYGIYTSFLPCLCLLLTMLLTAPNTYERTKHVEKADKHEKAARIVVVIISMLLFGRNRATDAFQLVMGVFLSSAGAEKRIFDVCNHMGLSVGYRTVQRSLETLTKSAIDRAREFIRDVTRLWGLVYDNINFTLRKSAQRLDNTTQQLNATTSAVFSLPAHFSRRVYGEVLSLADRAARMDFRHLLQPSDLYLTTEKQDRVLKASKHTFRTILLKHTPGLSKRVKKLIRKQLKENKPCIRRLGHAKTEFFPLPALDEEEASVAATIRVVTKLFTKILGFAAEVVDTELRLVVGDWLTIRNLRLMKEERVDELSGFTRMNWIQEASMPFHFQLNGMYMLFRTHIGRSGDSNPSSLERHRTILRRSKLDPKKPEYNRAKELAFHSLIARVLDCTRVYLRMKSIDEIKGWKPSSEEFEDMIASLVNDYATTRAAHKALEAGDDVRAHSILFIRDAILQWELNEAIREADVGRMWVVYDLWIFMMRGAGCHNYGNELLEMKAQFLHEMSPKLREVVERTWLVNRWGKKGKSIPTDLYLEHNNGFIKNMFAALGSGVTMDYIIKKSSACVEVLRRLSHEMTSYFGVADFHRGRREVNIRGDIHALCLDLATHAIHEQTRERRVPLPATAKPKGRSARYPDPKAHTAVRDVLVDGHAALLEGHLFEHWMKRTGKGGTDIYPDDDRQADTATFGEGTGFEDPDGRMDVNTAIDEELEGYIDDISDETIDLE</sequence>
<feature type="domain" description="DUF6589" evidence="2">
    <location>
        <begin position="305"/>
        <end position="704"/>
    </location>
</feature>
<evidence type="ECO:0000313" key="4">
    <source>
        <dbReference type="Proteomes" id="UP000298061"/>
    </source>
</evidence>
<organism evidence="3 4">
    <name type="scientific">Hericium alpestre</name>
    <dbReference type="NCBI Taxonomy" id="135208"/>
    <lineage>
        <taxon>Eukaryota</taxon>
        <taxon>Fungi</taxon>
        <taxon>Dikarya</taxon>
        <taxon>Basidiomycota</taxon>
        <taxon>Agaricomycotina</taxon>
        <taxon>Agaricomycetes</taxon>
        <taxon>Russulales</taxon>
        <taxon>Hericiaceae</taxon>
        <taxon>Hericium</taxon>
    </lineage>
</organism>
<protein>
    <recommendedName>
        <fullName evidence="2">DUF6589 domain-containing protein</fullName>
    </recommendedName>
</protein>
<dbReference type="Proteomes" id="UP000298061">
    <property type="component" value="Unassembled WGS sequence"/>
</dbReference>
<dbReference type="EMBL" id="SFCI01001042">
    <property type="protein sequence ID" value="TFY76948.1"/>
    <property type="molecule type" value="Genomic_DNA"/>
</dbReference>
<keyword evidence="4" id="KW-1185">Reference proteome</keyword>
<name>A0A4Y9ZTY4_9AGAM</name>
<keyword evidence="1" id="KW-0812">Transmembrane</keyword>
<gene>
    <name evidence="3" type="ORF">EWM64_g7063</name>
</gene>